<proteinExistence type="predicted"/>
<accession>A0ABS0NTN3</accession>
<name>A0ABS0NTN3_9ACTN</name>
<dbReference type="EMBL" id="JACYXC010000001">
    <property type="protein sequence ID" value="MBH5338506.1"/>
    <property type="molecule type" value="Genomic_DNA"/>
</dbReference>
<protein>
    <submittedName>
        <fullName evidence="2">Zf-HC2 domain-containing protein</fullName>
    </submittedName>
</protein>
<organism evidence="2 3">
    <name type="scientific">Streptomyces pactum</name>
    <dbReference type="NCBI Taxonomy" id="68249"/>
    <lineage>
        <taxon>Bacteria</taxon>
        <taxon>Bacillati</taxon>
        <taxon>Actinomycetota</taxon>
        <taxon>Actinomycetes</taxon>
        <taxon>Kitasatosporales</taxon>
        <taxon>Streptomycetaceae</taxon>
        <taxon>Streptomyces</taxon>
    </lineage>
</organism>
<dbReference type="Pfam" id="PF13490">
    <property type="entry name" value="zf-HC2"/>
    <property type="match status" value="1"/>
</dbReference>
<evidence type="ECO:0000313" key="3">
    <source>
        <dbReference type="Proteomes" id="UP000807371"/>
    </source>
</evidence>
<evidence type="ECO:0000313" key="2">
    <source>
        <dbReference type="EMBL" id="MBH5338506.1"/>
    </source>
</evidence>
<dbReference type="InterPro" id="IPR027383">
    <property type="entry name" value="Znf_put"/>
</dbReference>
<gene>
    <name evidence="2" type="ORF">IHE55_28485</name>
</gene>
<sequence>MECSDFRTAISARIDGEALPPAVPVGVLDAHLRECADCRAWEQAARRLRRLTGRLREP</sequence>
<feature type="domain" description="Putative zinc-finger" evidence="1">
    <location>
        <begin position="3"/>
        <end position="39"/>
    </location>
</feature>
<dbReference type="RefSeq" id="WP_197991661.1">
    <property type="nucleotide sequence ID" value="NZ_JACYXC010000001.1"/>
</dbReference>
<keyword evidence="3" id="KW-1185">Reference proteome</keyword>
<evidence type="ECO:0000259" key="1">
    <source>
        <dbReference type="Pfam" id="PF13490"/>
    </source>
</evidence>
<dbReference type="Proteomes" id="UP000807371">
    <property type="component" value="Unassembled WGS sequence"/>
</dbReference>
<comment type="caution">
    <text evidence="2">The sequence shown here is derived from an EMBL/GenBank/DDBJ whole genome shotgun (WGS) entry which is preliminary data.</text>
</comment>
<reference evidence="2 3" key="1">
    <citation type="submission" date="2020-09" db="EMBL/GenBank/DDBJ databases">
        <title>Biosynthesis of the nuclear factor of activated T cells inhibitor NFAT-133 and its congeners in Streptomyces pactum.</title>
        <authorList>
            <person name="Zhou W."/>
            <person name="Posri P."/>
            <person name="Abugrain M.E."/>
            <person name="Weisberg A.J."/>
            <person name="Chang J.H."/>
            <person name="Mahmud T."/>
        </authorList>
    </citation>
    <scope>NUCLEOTIDE SEQUENCE [LARGE SCALE GENOMIC DNA]</scope>
    <source>
        <strain evidence="2 3">ATCC 27456</strain>
    </source>
</reference>